<dbReference type="InterPro" id="IPR036034">
    <property type="entry name" value="PDZ_sf"/>
</dbReference>
<dbReference type="PANTHER" id="PTHR32060:SF22">
    <property type="entry name" value="CARBOXYL-TERMINAL-PROCESSING PEPTIDASE 3, CHLOROPLASTIC"/>
    <property type="match status" value="1"/>
</dbReference>
<organism evidence="9 10">
    <name type="scientific">Candidatus Accumulibacter phosphatis</name>
    <dbReference type="NCBI Taxonomy" id="327160"/>
    <lineage>
        <taxon>Bacteria</taxon>
        <taxon>Pseudomonadati</taxon>
        <taxon>Pseudomonadota</taxon>
        <taxon>Betaproteobacteria</taxon>
        <taxon>Candidatus Accumulibacter</taxon>
    </lineage>
</organism>
<comment type="similarity">
    <text evidence="1 5">Belongs to the peptidase S41A family.</text>
</comment>
<dbReference type="Pfam" id="PF03572">
    <property type="entry name" value="Peptidase_S41"/>
    <property type="match status" value="1"/>
</dbReference>
<dbReference type="RefSeq" id="WP_169067371.1">
    <property type="nucleotide sequence ID" value="NZ_SPMY01000043.1"/>
</dbReference>
<feature type="region of interest" description="Disordered" evidence="6">
    <location>
        <begin position="716"/>
        <end position="741"/>
    </location>
</feature>
<evidence type="ECO:0000313" key="10">
    <source>
        <dbReference type="Proteomes" id="UP000749010"/>
    </source>
</evidence>
<dbReference type="Pfam" id="PF17804">
    <property type="entry name" value="TSP_NTD"/>
    <property type="match status" value="1"/>
</dbReference>
<keyword evidence="10" id="KW-1185">Reference proteome</keyword>
<dbReference type="Gene3D" id="3.90.226.10">
    <property type="entry name" value="2-enoyl-CoA Hydratase, Chain A, domain 1"/>
    <property type="match status" value="1"/>
</dbReference>
<feature type="chain" id="PRO_5045500475" evidence="7">
    <location>
        <begin position="19"/>
        <end position="780"/>
    </location>
</feature>
<reference evidence="9 10" key="1">
    <citation type="submission" date="2019-03" db="EMBL/GenBank/DDBJ databases">
        <title>Metabolic reconstructions from genomes of highly enriched 'Candidatus Accumulibacter' and 'Candidatus Competibacter' bioreactor populations.</title>
        <authorList>
            <person name="Annavajhala M.K."/>
            <person name="Welles L."/>
            <person name="Abbas B."/>
            <person name="Sorokin D."/>
            <person name="Park H."/>
            <person name="Van Loosdrecht M."/>
            <person name="Chandran K."/>
        </authorList>
    </citation>
    <scope>NUCLEOTIDE SEQUENCE [LARGE SCALE GENOMIC DNA]</scope>
    <source>
        <strain evidence="9 10">SBR_S</strain>
    </source>
</reference>
<dbReference type="InterPro" id="IPR040573">
    <property type="entry name" value="TSP_N"/>
</dbReference>
<dbReference type="InterPro" id="IPR020992">
    <property type="entry name" value="Tail_Prtase_C"/>
</dbReference>
<evidence type="ECO:0000256" key="1">
    <source>
        <dbReference type="ARBA" id="ARBA00009179"/>
    </source>
</evidence>
<feature type="signal peptide" evidence="7">
    <location>
        <begin position="1"/>
        <end position="18"/>
    </location>
</feature>
<dbReference type="CDD" id="cd07560">
    <property type="entry name" value="Peptidase_S41_CPP"/>
    <property type="match status" value="1"/>
</dbReference>
<dbReference type="PANTHER" id="PTHR32060">
    <property type="entry name" value="TAIL-SPECIFIC PROTEASE"/>
    <property type="match status" value="1"/>
</dbReference>
<evidence type="ECO:0000313" key="9">
    <source>
        <dbReference type="EMBL" id="NMQ28917.1"/>
    </source>
</evidence>
<dbReference type="GO" id="GO:0008233">
    <property type="term" value="F:peptidase activity"/>
    <property type="evidence" value="ECO:0007669"/>
    <property type="project" value="UniProtKB-KW"/>
</dbReference>
<gene>
    <name evidence="9" type="ORF">E4Q23_14790</name>
</gene>
<dbReference type="Gene3D" id="2.30.42.10">
    <property type="match status" value="1"/>
</dbReference>
<comment type="caution">
    <text evidence="9">The sequence shown here is derived from an EMBL/GenBank/DDBJ whole genome shotgun (WGS) entry which is preliminary data.</text>
</comment>
<dbReference type="Pfam" id="PF11818">
    <property type="entry name" value="DUF3340"/>
    <property type="match status" value="1"/>
</dbReference>
<evidence type="ECO:0000256" key="6">
    <source>
        <dbReference type="SAM" id="MobiDB-lite"/>
    </source>
</evidence>
<evidence type="ECO:0000259" key="8">
    <source>
        <dbReference type="PROSITE" id="PS50106"/>
    </source>
</evidence>
<dbReference type="SMART" id="SM00245">
    <property type="entry name" value="TSPc"/>
    <property type="match status" value="1"/>
</dbReference>
<dbReference type="GO" id="GO:0006508">
    <property type="term" value="P:proteolysis"/>
    <property type="evidence" value="ECO:0007669"/>
    <property type="project" value="UniProtKB-KW"/>
</dbReference>
<name>A0ABX1TXB8_9PROT</name>
<keyword evidence="3 5" id="KW-0378">Hydrolase</keyword>
<dbReference type="EMBL" id="SPMY01000043">
    <property type="protein sequence ID" value="NMQ28917.1"/>
    <property type="molecule type" value="Genomic_DNA"/>
</dbReference>
<sequence>MKKLLWCFVFVAAMGVQAATSELTTQAVPPLKPLSEQPKAAHLAAELLTRHHYKPVPLDDALSAKIFDRYLKLLDGEKRFFVQSDIDHLEAARTSFDDAIYNEYLGLPFAIFNLYTQRVVERFTYARSLLKDSFDFRKNEHYQYNREKAAWAKSEQEIKELWRTRVKSDWLRLKLAGKDDKAIIETLDKRYENSLQRVALTKSEDAFQLFMNAYATSIEPHTNYMGSRATEEFDISMRLSLVGIGAVLTQKDDYTIIRELVPGGPAQLSEQLKPGDRIMGVAQGKNGVVADILGWRLDDTVAKIRGEPDTIVVLDILPVDAGPDGQHKLVALTRKKVTLDRQAAKKSIISVAEGKTTRRIGVISLPAFYADFEARGRGDPDFKSATRDVNRLLDELKTDKVDGVLMDLRNNGGGSLAEAVQLTGLFIGAGPVVQQRDAKGSLTVARAADAIVAWDGPLAVLINRNSASASEIFAAAIQDYGRGLVIGERSFGKGTVQTMINLDQIVKNETPALGDLKLTIAQFFRINGGTTQLRGVEPDINFPSFTDEENSGESSFDNALPWAKVQAADYSPQGNQKALLPSLQMRHEARIKSVQGFKFLKEDVAEASRLRKRTSVSLNEAERRREREDQEAKIALRKKLRGTEEDAQSGPNGEETEARNTGSVQDDGLQADERDLKKELAAEKARKDAKDILLDEAAHILSDQVGLLKRETRVAVRGKPASSINSDEKPWPQGPRPPRGKQVAAAQYRFPGQASKSRHISKRTGRLLARKKCFFSPHPY</sequence>
<feature type="compositionally biased region" description="Basic and acidic residues" evidence="6">
    <location>
        <begin position="620"/>
        <end position="634"/>
    </location>
</feature>
<dbReference type="PROSITE" id="PS50106">
    <property type="entry name" value="PDZ"/>
    <property type="match status" value="1"/>
</dbReference>
<dbReference type="SUPFAM" id="SSF50156">
    <property type="entry name" value="PDZ domain-like"/>
    <property type="match status" value="1"/>
</dbReference>
<keyword evidence="7" id="KW-0732">Signal</keyword>
<dbReference type="Proteomes" id="UP000749010">
    <property type="component" value="Unassembled WGS sequence"/>
</dbReference>
<keyword evidence="4 5" id="KW-0720">Serine protease</keyword>
<dbReference type="SUPFAM" id="SSF52096">
    <property type="entry name" value="ClpP/crotonase"/>
    <property type="match status" value="1"/>
</dbReference>
<accession>A0ABX1TXB8</accession>
<dbReference type="Pfam" id="PF00595">
    <property type="entry name" value="PDZ"/>
    <property type="match status" value="1"/>
</dbReference>
<dbReference type="InterPro" id="IPR029045">
    <property type="entry name" value="ClpP/crotonase-like_dom_sf"/>
</dbReference>
<dbReference type="NCBIfam" id="TIGR00225">
    <property type="entry name" value="prc"/>
    <property type="match status" value="1"/>
</dbReference>
<dbReference type="InterPro" id="IPR005151">
    <property type="entry name" value="Tail-specific_protease"/>
</dbReference>
<evidence type="ECO:0000256" key="2">
    <source>
        <dbReference type="ARBA" id="ARBA00022670"/>
    </source>
</evidence>
<evidence type="ECO:0000256" key="3">
    <source>
        <dbReference type="ARBA" id="ARBA00022801"/>
    </source>
</evidence>
<evidence type="ECO:0000256" key="7">
    <source>
        <dbReference type="SAM" id="SignalP"/>
    </source>
</evidence>
<proteinExistence type="inferred from homology"/>
<feature type="domain" description="PDZ" evidence="8">
    <location>
        <begin position="234"/>
        <end position="313"/>
    </location>
</feature>
<protein>
    <submittedName>
        <fullName evidence="9">Tail-specific protease</fullName>
    </submittedName>
</protein>
<dbReference type="InterPro" id="IPR001478">
    <property type="entry name" value="PDZ"/>
</dbReference>
<evidence type="ECO:0000256" key="5">
    <source>
        <dbReference type="RuleBase" id="RU004404"/>
    </source>
</evidence>
<evidence type="ECO:0000256" key="4">
    <source>
        <dbReference type="ARBA" id="ARBA00022825"/>
    </source>
</evidence>
<keyword evidence="2 5" id="KW-0645">Protease</keyword>
<dbReference type="InterPro" id="IPR004447">
    <property type="entry name" value="Peptidase_S41A"/>
</dbReference>
<feature type="region of interest" description="Disordered" evidence="6">
    <location>
        <begin position="611"/>
        <end position="671"/>
    </location>
</feature>